<dbReference type="InterPro" id="IPR029052">
    <property type="entry name" value="Metallo-depent_PP-like"/>
</dbReference>
<dbReference type="GO" id="GO:0000398">
    <property type="term" value="P:mRNA splicing, via spliceosome"/>
    <property type="evidence" value="ECO:0007669"/>
    <property type="project" value="TreeGrafter"/>
</dbReference>
<keyword evidence="9" id="KW-0862">Zinc</keyword>
<dbReference type="SMART" id="SM01124">
    <property type="entry name" value="DBR1"/>
    <property type="match status" value="1"/>
</dbReference>
<evidence type="ECO:0000256" key="2">
    <source>
        <dbReference type="ARBA" id="ARBA00001947"/>
    </source>
</evidence>
<gene>
    <name evidence="15" type="ORF">B0I35DRAFT_391012</name>
</gene>
<evidence type="ECO:0000256" key="5">
    <source>
        <dbReference type="ARBA" id="ARBA00006045"/>
    </source>
</evidence>
<evidence type="ECO:0000256" key="3">
    <source>
        <dbReference type="ARBA" id="ARBA00001954"/>
    </source>
</evidence>
<dbReference type="Pfam" id="PF05011">
    <property type="entry name" value="DBR1"/>
    <property type="match status" value="1"/>
</dbReference>
<evidence type="ECO:0000256" key="12">
    <source>
        <dbReference type="ARBA" id="ARBA00023242"/>
    </source>
</evidence>
<dbReference type="EMBL" id="JAGPNK010000005">
    <property type="protein sequence ID" value="KAH7321094.1"/>
    <property type="molecule type" value="Genomic_DNA"/>
</dbReference>
<comment type="subcellular location">
    <subcellularLocation>
        <location evidence="4">Nucleus</location>
    </subcellularLocation>
</comment>
<evidence type="ECO:0000256" key="4">
    <source>
        <dbReference type="ARBA" id="ARBA00004123"/>
    </source>
</evidence>
<evidence type="ECO:0000256" key="10">
    <source>
        <dbReference type="ARBA" id="ARBA00023004"/>
    </source>
</evidence>
<dbReference type="Pfam" id="PF00149">
    <property type="entry name" value="Metallophos"/>
    <property type="match status" value="1"/>
</dbReference>
<evidence type="ECO:0000256" key="7">
    <source>
        <dbReference type="ARBA" id="ARBA00022723"/>
    </source>
</evidence>
<keyword evidence="6" id="KW-0507">mRNA processing</keyword>
<keyword evidence="16" id="KW-1185">Reference proteome</keyword>
<accession>A0A8K0WS52</accession>
<keyword evidence="10" id="KW-0408">Iron</keyword>
<dbReference type="InterPro" id="IPR007708">
    <property type="entry name" value="DBR1_C"/>
</dbReference>
<dbReference type="GO" id="GO:0008419">
    <property type="term" value="F:RNA lariat debranching enzyme activity"/>
    <property type="evidence" value="ECO:0007669"/>
    <property type="project" value="TreeGrafter"/>
</dbReference>
<feature type="compositionally biased region" description="Basic residues" evidence="13">
    <location>
        <begin position="526"/>
        <end position="545"/>
    </location>
</feature>
<keyword evidence="11" id="KW-0464">Manganese</keyword>
<reference evidence="15" key="1">
    <citation type="journal article" date="2021" name="Nat. Commun.">
        <title>Genetic determinants of endophytism in the Arabidopsis root mycobiome.</title>
        <authorList>
            <person name="Mesny F."/>
            <person name="Miyauchi S."/>
            <person name="Thiergart T."/>
            <person name="Pickel B."/>
            <person name="Atanasova L."/>
            <person name="Karlsson M."/>
            <person name="Huettel B."/>
            <person name="Barry K.W."/>
            <person name="Haridas S."/>
            <person name="Chen C."/>
            <person name="Bauer D."/>
            <person name="Andreopoulos W."/>
            <person name="Pangilinan J."/>
            <person name="LaButti K."/>
            <person name="Riley R."/>
            <person name="Lipzen A."/>
            <person name="Clum A."/>
            <person name="Drula E."/>
            <person name="Henrissat B."/>
            <person name="Kohler A."/>
            <person name="Grigoriev I.V."/>
            <person name="Martin F.M."/>
            <person name="Hacquard S."/>
        </authorList>
    </citation>
    <scope>NUCLEOTIDE SEQUENCE</scope>
    <source>
        <strain evidence="15">MPI-CAGE-CH-0235</strain>
    </source>
</reference>
<evidence type="ECO:0000256" key="9">
    <source>
        <dbReference type="ARBA" id="ARBA00022833"/>
    </source>
</evidence>
<evidence type="ECO:0000256" key="13">
    <source>
        <dbReference type="SAM" id="MobiDB-lite"/>
    </source>
</evidence>
<protein>
    <submittedName>
        <fullName evidence="15">Lariat debranching enzyme, C-terminal domain-containing protein</fullName>
    </submittedName>
</protein>
<evidence type="ECO:0000256" key="1">
    <source>
        <dbReference type="ARBA" id="ARBA00001936"/>
    </source>
</evidence>
<evidence type="ECO:0000313" key="16">
    <source>
        <dbReference type="Proteomes" id="UP000813444"/>
    </source>
</evidence>
<feature type="compositionally biased region" description="Gly residues" evidence="13">
    <location>
        <begin position="512"/>
        <end position="525"/>
    </location>
</feature>
<name>A0A8K0WS52_9HYPO</name>
<dbReference type="PANTHER" id="PTHR12849:SF0">
    <property type="entry name" value="LARIAT DEBRANCHING ENZYME"/>
    <property type="match status" value="1"/>
</dbReference>
<evidence type="ECO:0000256" key="8">
    <source>
        <dbReference type="ARBA" id="ARBA00022801"/>
    </source>
</evidence>
<evidence type="ECO:0000256" key="11">
    <source>
        <dbReference type="ARBA" id="ARBA00023211"/>
    </source>
</evidence>
<feature type="compositionally biased region" description="Acidic residues" evidence="13">
    <location>
        <begin position="271"/>
        <end position="284"/>
    </location>
</feature>
<dbReference type="PANTHER" id="PTHR12849">
    <property type="entry name" value="RNA LARIAT DEBRANCHING ENZYME"/>
    <property type="match status" value="1"/>
</dbReference>
<feature type="region of interest" description="Disordered" evidence="13">
    <location>
        <begin position="249"/>
        <end position="310"/>
    </location>
</feature>
<keyword evidence="12" id="KW-0539">Nucleus</keyword>
<comment type="cofactor">
    <cofactor evidence="3">
        <name>Fe(2+)</name>
        <dbReference type="ChEBI" id="CHEBI:29033"/>
    </cofactor>
</comment>
<organism evidence="15 16">
    <name type="scientific">Stachybotrys elegans</name>
    <dbReference type="NCBI Taxonomy" id="80388"/>
    <lineage>
        <taxon>Eukaryota</taxon>
        <taxon>Fungi</taxon>
        <taxon>Dikarya</taxon>
        <taxon>Ascomycota</taxon>
        <taxon>Pezizomycotina</taxon>
        <taxon>Sordariomycetes</taxon>
        <taxon>Hypocreomycetidae</taxon>
        <taxon>Hypocreales</taxon>
        <taxon>Stachybotryaceae</taxon>
        <taxon>Stachybotrys</taxon>
    </lineage>
</organism>
<dbReference type="Proteomes" id="UP000813444">
    <property type="component" value="Unassembled WGS sequence"/>
</dbReference>
<comment type="cofactor">
    <cofactor evidence="2">
        <name>Zn(2+)</name>
        <dbReference type="ChEBI" id="CHEBI:29105"/>
    </cofactor>
</comment>
<evidence type="ECO:0000259" key="14">
    <source>
        <dbReference type="SMART" id="SM01124"/>
    </source>
</evidence>
<feature type="region of interest" description="Disordered" evidence="13">
    <location>
        <begin position="492"/>
        <end position="545"/>
    </location>
</feature>
<evidence type="ECO:0000256" key="6">
    <source>
        <dbReference type="ARBA" id="ARBA00022664"/>
    </source>
</evidence>
<dbReference type="InterPro" id="IPR004843">
    <property type="entry name" value="Calcineurin-like_PHP"/>
</dbReference>
<proteinExistence type="inferred from homology"/>
<dbReference type="SUPFAM" id="SSF56300">
    <property type="entry name" value="Metallo-dependent phosphatases"/>
    <property type="match status" value="1"/>
</dbReference>
<dbReference type="InterPro" id="IPR041816">
    <property type="entry name" value="Dbr1_N"/>
</dbReference>
<feature type="compositionally biased region" description="Basic and acidic residues" evidence="13">
    <location>
        <begin position="492"/>
        <end position="509"/>
    </location>
</feature>
<evidence type="ECO:0000313" key="15">
    <source>
        <dbReference type="EMBL" id="KAH7321094.1"/>
    </source>
</evidence>
<comment type="cofactor">
    <cofactor evidence="1">
        <name>Mn(2+)</name>
        <dbReference type="ChEBI" id="CHEBI:29035"/>
    </cofactor>
</comment>
<dbReference type="GO" id="GO:0005634">
    <property type="term" value="C:nucleus"/>
    <property type="evidence" value="ECO:0007669"/>
    <property type="project" value="UniProtKB-SubCell"/>
</dbReference>
<sequence>MASSTFETQGVRVAIEGCGHGTLNAIYASVAESCKARGWDSVDLLIIGGDFQSARNAADLVVMSVPTKYRHLGDFPQYYSGERTAPYLTIFIAGNHEASSHLWELYYGGWVAPNIYYMGAANVLRLGPIRIAGLSGIWKGFDYRKPHHERLPFNQDDIKSFYHVRELDVRKLLLLQTQVDVGLSHDWPRAIEKHGDSKWLFRKKRDFEAESKDGTLGSIAAEYVMDRLRPPYWFSAHLHVKYSALKKYHDEPTNESSQPETVAPPAPQESNPDEIDLNMDDDDGNGAVGATTNGPKEEAQPKPSNEVSEELRAQLPASFARPPVQPKRIHGQPVPPTIKNKEVRFLALDKCLPGRHFLQLCEIYPYDSASSVSSSPPASQSGFQLEYDPEWLAINRVFHSSLVFGDHSASVPADLGEEHYLPLINAERIWVEENIVSQGKLGVPSNFQVTAPPHVPGSPEIVHNQPEEYTNPQTAAYCELLGVPNIWDASEQERADRKMQGPREPEARFNNRGGGFRGGRGGGGRGRGRGRGRGGGRGRGHRGQW</sequence>
<comment type="similarity">
    <text evidence="5">Belongs to the lariat debranching enzyme family.</text>
</comment>
<feature type="domain" description="Lariat debranching enzyme C-terminal" evidence="14">
    <location>
        <begin position="334"/>
        <end position="487"/>
    </location>
</feature>
<dbReference type="CDD" id="cd00844">
    <property type="entry name" value="MPP_Dbr1_N"/>
    <property type="match status" value="1"/>
</dbReference>
<dbReference type="OrthoDB" id="407609at2759"/>
<comment type="caution">
    <text evidence="15">The sequence shown here is derived from an EMBL/GenBank/DDBJ whole genome shotgun (WGS) entry which is preliminary data.</text>
</comment>
<dbReference type="AlphaFoldDB" id="A0A8K0WS52"/>
<keyword evidence="7" id="KW-0479">Metal-binding</keyword>
<keyword evidence="8" id="KW-0378">Hydrolase</keyword>
<dbReference type="GO" id="GO:0046872">
    <property type="term" value="F:metal ion binding"/>
    <property type="evidence" value="ECO:0007669"/>
    <property type="project" value="UniProtKB-KW"/>
</dbReference>